<dbReference type="PROSITE" id="PS51191">
    <property type="entry name" value="FEMABX"/>
    <property type="match status" value="1"/>
</dbReference>
<keyword evidence="3" id="KW-0133">Cell shape</keyword>
<evidence type="ECO:0000256" key="5">
    <source>
        <dbReference type="ARBA" id="ARBA00023315"/>
    </source>
</evidence>
<feature type="domain" description="BioF2-like acetyltransferase" evidence="7">
    <location>
        <begin position="166"/>
        <end position="293"/>
    </location>
</feature>
<dbReference type="InterPro" id="IPR003447">
    <property type="entry name" value="FEMABX"/>
</dbReference>
<name>A0A4U1L4D6_9SPHN</name>
<reference evidence="8 9" key="1">
    <citation type="submission" date="2019-04" db="EMBL/GenBank/DDBJ databases">
        <authorList>
            <person name="Yang Y."/>
            <person name="Wei D."/>
        </authorList>
    </citation>
    <scope>NUCLEOTIDE SEQUENCE [LARGE SCALE GENOMIC DNA]</scope>
    <source>
        <strain evidence="8 9">L-1-4w-11</strain>
    </source>
</reference>
<dbReference type="OrthoDB" id="7858528at2"/>
<evidence type="ECO:0000256" key="1">
    <source>
        <dbReference type="ARBA" id="ARBA00009943"/>
    </source>
</evidence>
<keyword evidence="9" id="KW-1185">Reference proteome</keyword>
<evidence type="ECO:0000259" key="7">
    <source>
        <dbReference type="Pfam" id="PF13480"/>
    </source>
</evidence>
<dbReference type="GO" id="GO:0009252">
    <property type="term" value="P:peptidoglycan biosynthetic process"/>
    <property type="evidence" value="ECO:0007669"/>
    <property type="project" value="UniProtKB-KW"/>
</dbReference>
<evidence type="ECO:0000256" key="6">
    <source>
        <dbReference type="ARBA" id="ARBA00023316"/>
    </source>
</evidence>
<dbReference type="RefSeq" id="WP_136942974.1">
    <property type="nucleotide sequence ID" value="NZ_SWKR01000002.1"/>
</dbReference>
<dbReference type="Pfam" id="PF13480">
    <property type="entry name" value="Acetyltransf_6"/>
    <property type="match status" value="1"/>
</dbReference>
<comment type="caution">
    <text evidence="8">The sequence shown here is derived from an EMBL/GenBank/DDBJ whole genome shotgun (WGS) entry which is preliminary data.</text>
</comment>
<dbReference type="Proteomes" id="UP000309138">
    <property type="component" value="Unassembled WGS sequence"/>
</dbReference>
<dbReference type="EMBL" id="SWKR01000002">
    <property type="protein sequence ID" value="TKD51026.1"/>
    <property type="molecule type" value="Genomic_DNA"/>
</dbReference>
<comment type="similarity">
    <text evidence="1">Belongs to the FemABX family.</text>
</comment>
<dbReference type="PANTHER" id="PTHR36174:SF1">
    <property type="entry name" value="LIPID II:GLYCINE GLYCYLTRANSFERASE"/>
    <property type="match status" value="1"/>
</dbReference>
<dbReference type="InterPro" id="IPR050644">
    <property type="entry name" value="PG_Glycine_Bridge_Synth"/>
</dbReference>
<organism evidence="8 9">
    <name type="scientific">Sphingomonas baiyangensis</name>
    <dbReference type="NCBI Taxonomy" id="2572576"/>
    <lineage>
        <taxon>Bacteria</taxon>
        <taxon>Pseudomonadati</taxon>
        <taxon>Pseudomonadota</taxon>
        <taxon>Alphaproteobacteria</taxon>
        <taxon>Sphingomonadales</taxon>
        <taxon>Sphingomonadaceae</taxon>
        <taxon>Sphingomonas</taxon>
    </lineage>
</organism>
<keyword evidence="5" id="KW-0012">Acyltransferase</keyword>
<gene>
    <name evidence="8" type="ORF">FBR43_09855</name>
</gene>
<dbReference type="InterPro" id="IPR016181">
    <property type="entry name" value="Acyl_CoA_acyltransferase"/>
</dbReference>
<evidence type="ECO:0000256" key="2">
    <source>
        <dbReference type="ARBA" id="ARBA00022679"/>
    </source>
</evidence>
<keyword evidence="6" id="KW-0961">Cell wall biogenesis/degradation</keyword>
<keyword evidence="2 8" id="KW-0808">Transferase</keyword>
<sequence length="363" mass="38617">MTVSAELLPGIGDGGESTFAAFLRDSPFAAYQQSPAFAAAQPGHARREWSRFVARDAGGAIVAAAMVRHTRLAMGYWLATLQRGPVVHDPAWLPRIVPLLCTTLREAGCCSVQLAPRVRGRALPDIADALRAEGFAPLPPARQPIHTRTGIVWLDKPEDAILAGFKQRGRRAIRAAAKDGVLVRRVESASDLEQYQRLLDRFAAARPGYDMSGQLDARGQHALIGALGGAMLLAERDGSATGAHAFVRQANEAIWLSLATLTDGGGASPGYALLWDAMRRARVMGCVGYDLAGIPLAAPADAGEAGRYQFKSAFAPSPRVLPPMQMRPLSPLPHGVLLGARDAFRALRSARAHRTPPAGVAHG</sequence>
<dbReference type="GO" id="GO:0008360">
    <property type="term" value="P:regulation of cell shape"/>
    <property type="evidence" value="ECO:0007669"/>
    <property type="project" value="UniProtKB-KW"/>
</dbReference>
<evidence type="ECO:0000256" key="3">
    <source>
        <dbReference type="ARBA" id="ARBA00022960"/>
    </source>
</evidence>
<dbReference type="Gene3D" id="3.40.630.30">
    <property type="match status" value="2"/>
</dbReference>
<protein>
    <submittedName>
        <fullName evidence="8">GNAT family N-acetyltransferase</fullName>
    </submittedName>
</protein>
<dbReference type="SUPFAM" id="SSF55729">
    <property type="entry name" value="Acyl-CoA N-acyltransferases (Nat)"/>
    <property type="match status" value="2"/>
</dbReference>
<dbReference type="GO" id="GO:0016755">
    <property type="term" value="F:aminoacyltransferase activity"/>
    <property type="evidence" value="ECO:0007669"/>
    <property type="project" value="InterPro"/>
</dbReference>
<dbReference type="InterPro" id="IPR038740">
    <property type="entry name" value="BioF2-like_GNAT_dom"/>
</dbReference>
<evidence type="ECO:0000313" key="8">
    <source>
        <dbReference type="EMBL" id="TKD51026.1"/>
    </source>
</evidence>
<keyword evidence="4" id="KW-0573">Peptidoglycan synthesis</keyword>
<accession>A0A4U1L4D6</accession>
<evidence type="ECO:0000313" key="9">
    <source>
        <dbReference type="Proteomes" id="UP000309138"/>
    </source>
</evidence>
<evidence type="ECO:0000256" key="4">
    <source>
        <dbReference type="ARBA" id="ARBA00022984"/>
    </source>
</evidence>
<proteinExistence type="inferred from homology"/>
<dbReference type="AlphaFoldDB" id="A0A4U1L4D6"/>
<dbReference type="GO" id="GO:0071555">
    <property type="term" value="P:cell wall organization"/>
    <property type="evidence" value="ECO:0007669"/>
    <property type="project" value="UniProtKB-KW"/>
</dbReference>
<dbReference type="PANTHER" id="PTHR36174">
    <property type="entry name" value="LIPID II:GLYCINE GLYCYLTRANSFERASE"/>
    <property type="match status" value="1"/>
</dbReference>